<comment type="caution">
    <text evidence="1">The sequence shown here is derived from an EMBL/GenBank/DDBJ whole genome shotgun (WGS) entry which is preliminary data.</text>
</comment>
<organism evidence="1 2">
    <name type="scientific">Gelidibacter pelagius</name>
    <dbReference type="NCBI Taxonomy" id="2819985"/>
    <lineage>
        <taxon>Bacteria</taxon>
        <taxon>Pseudomonadati</taxon>
        <taxon>Bacteroidota</taxon>
        <taxon>Flavobacteriia</taxon>
        <taxon>Flavobacteriales</taxon>
        <taxon>Flavobacteriaceae</taxon>
        <taxon>Gelidibacter</taxon>
    </lineage>
</organism>
<protein>
    <submittedName>
        <fullName evidence="1">Carboxypeptidase-like regulatory domain-containing protein</fullName>
    </submittedName>
</protein>
<dbReference type="SUPFAM" id="SSF49464">
    <property type="entry name" value="Carboxypeptidase regulatory domain-like"/>
    <property type="match status" value="1"/>
</dbReference>
<evidence type="ECO:0000313" key="1">
    <source>
        <dbReference type="EMBL" id="MBO3097728.1"/>
    </source>
</evidence>
<dbReference type="Pfam" id="PF13715">
    <property type="entry name" value="CarbopepD_reg_2"/>
    <property type="match status" value="1"/>
</dbReference>
<gene>
    <name evidence="1" type="ORF">J4051_05585</name>
</gene>
<accession>A0ABS3SPU4</accession>
<sequence length="497" mass="57555">MRLQFFFFSTILLLYVNPLFSQQMKGQIVDSKTNEPIAFATVQYNENNGVVSNMEGFFNILSDGLNPESILSVSFMGYETQRLSLKSLKTQNHLIKLTEAVNQLNTVYLSNKVISADNIMVRVTKNLDSNYRFSDMQHTLFTRQTTYFKANNLKVNIEKSSGFSKKQLEGSNKQFDELTQRIVANPPTQIFTDVLFDLYLKSDYKGKIEVKKATKLEDLKNSLTLETIQSKVSDIVLQHLDTTKTYRVKSGWFKVEDSLSFKKNKEAENTSSDNSLETIKSNNINSIKEHLYDNESLLDFVLDTNIYDYHLTNVTTMDDQLVYIIDFKPRKNKAKFQGTLFIADEDYAILKLNYRYAEGKIGKKLNLKLLLGVKYIEKVNQGTVIYKKNPESNNYYPYYINHESGQYVYAHRPFKFIENSSSIKNKVAFDVTIEGTIVEKQELMSLNYKPFDNTSFNAITEAKKVEYVDLKEYDPSLWKAYSIMEPLEELKKFKAKN</sequence>
<dbReference type="Proteomes" id="UP000681315">
    <property type="component" value="Unassembled WGS sequence"/>
</dbReference>
<dbReference type="RefSeq" id="WP_208232875.1">
    <property type="nucleotide sequence ID" value="NZ_JAGEVG010000005.1"/>
</dbReference>
<dbReference type="EMBL" id="JAGEVG010000005">
    <property type="protein sequence ID" value="MBO3097728.1"/>
    <property type="molecule type" value="Genomic_DNA"/>
</dbReference>
<evidence type="ECO:0000313" key="2">
    <source>
        <dbReference type="Proteomes" id="UP000681315"/>
    </source>
</evidence>
<keyword evidence="2" id="KW-1185">Reference proteome</keyword>
<name>A0ABS3SPU4_9FLAO</name>
<proteinExistence type="predicted"/>
<reference evidence="1 2" key="1">
    <citation type="submission" date="2021-03" db="EMBL/GenBank/DDBJ databases">
        <title>Gelidibacter sp. nov., isolated from costal sediment.</title>
        <authorList>
            <person name="Lun K.-Y."/>
        </authorList>
    </citation>
    <scope>NUCLEOTIDE SEQUENCE [LARGE SCALE GENOMIC DNA]</scope>
    <source>
        <strain evidence="1 2">DF109</strain>
    </source>
</reference>
<dbReference type="InterPro" id="IPR008969">
    <property type="entry name" value="CarboxyPept-like_regulatory"/>
</dbReference>